<accession>A0A1W1C1U0</accession>
<sequence>MRDKYIQFPQFDKQVHLTVEGNYIGGHIYVKGVFTHIWSMDEGKTFHYEILNDYLLGAWVSSFAVGYGRAWYRVPLINNLELVDKEGSYLVMTDLNKANTANKKEEQSTILKKLAPKTGRYRASLPKEHPQANQLQSDPHSYARFEKDDTFTYEGLEEYDLGEITWTFTAK</sequence>
<protein>
    <submittedName>
        <fullName evidence="1">Uncharacterized protein</fullName>
    </submittedName>
</protein>
<proteinExistence type="predicted"/>
<reference evidence="1" key="1">
    <citation type="submission" date="2016-10" db="EMBL/GenBank/DDBJ databases">
        <authorList>
            <person name="de Groot N.N."/>
        </authorList>
    </citation>
    <scope>NUCLEOTIDE SEQUENCE</scope>
</reference>
<organism evidence="1">
    <name type="scientific">hydrothermal vent metagenome</name>
    <dbReference type="NCBI Taxonomy" id="652676"/>
    <lineage>
        <taxon>unclassified sequences</taxon>
        <taxon>metagenomes</taxon>
        <taxon>ecological metagenomes</taxon>
    </lineage>
</organism>
<evidence type="ECO:0000313" key="1">
    <source>
        <dbReference type="EMBL" id="SFV59733.1"/>
    </source>
</evidence>
<name>A0A1W1C1U0_9ZZZZ</name>
<dbReference type="EMBL" id="FPHF01000053">
    <property type="protein sequence ID" value="SFV59733.1"/>
    <property type="molecule type" value="Genomic_DNA"/>
</dbReference>
<dbReference type="AlphaFoldDB" id="A0A1W1C1U0"/>
<gene>
    <name evidence="1" type="ORF">MNB_SM-4-1542</name>
</gene>